<dbReference type="PANTHER" id="PTHR31669:SF217">
    <property type="entry name" value="PROTEIN FAR1-RELATED SEQUENCE"/>
    <property type="match status" value="1"/>
</dbReference>
<comment type="function">
    <text evidence="1">Putative transcription activator involved in regulating light control of development.</text>
</comment>
<comment type="subcellular location">
    <subcellularLocation>
        <location evidence="1">Nucleus</location>
    </subcellularLocation>
</comment>
<evidence type="ECO:0000313" key="5">
    <source>
        <dbReference type="EMBL" id="EEE65717.1"/>
    </source>
</evidence>
<comment type="similarity">
    <text evidence="1">Belongs to the FHY3/FAR1 family.</text>
</comment>
<feature type="domain" description="MULE transposase" evidence="4">
    <location>
        <begin position="324"/>
        <end position="360"/>
    </location>
</feature>
<evidence type="ECO:0000256" key="2">
    <source>
        <dbReference type="SAM" id="MobiDB-lite"/>
    </source>
</evidence>
<dbReference type="InterPro" id="IPR004330">
    <property type="entry name" value="FAR1_DNA_bnd_dom"/>
</dbReference>
<keyword evidence="1" id="KW-0862">Zinc</keyword>
<feature type="region of interest" description="Disordered" evidence="2">
    <location>
        <begin position="601"/>
        <end position="656"/>
    </location>
</feature>
<reference evidence="5" key="2">
    <citation type="submission" date="2008-12" db="EMBL/GenBank/DDBJ databases">
        <title>Improved gene annotation of the rice (Oryza sativa) genomes.</title>
        <authorList>
            <person name="Wang J."/>
            <person name="Li R."/>
            <person name="Fan W."/>
            <person name="Huang Q."/>
            <person name="Zhang J."/>
            <person name="Zhou Y."/>
            <person name="Hu Y."/>
            <person name="Zi S."/>
            <person name="Li J."/>
            <person name="Ni P."/>
            <person name="Zheng H."/>
            <person name="Zhang Y."/>
            <person name="Zhao M."/>
            <person name="Hao Q."/>
            <person name="McDermott J."/>
            <person name="Samudrala R."/>
            <person name="Kristiansen K."/>
            <person name="Wong G.K.-S."/>
        </authorList>
    </citation>
    <scope>NUCLEOTIDE SEQUENCE</scope>
</reference>
<dbReference type="GO" id="GO:0008270">
    <property type="term" value="F:zinc ion binding"/>
    <property type="evidence" value="ECO:0007669"/>
    <property type="project" value="UniProtKB-UniRule"/>
</dbReference>
<sequence length="670" mass="76257">MASGGEDPGPFDVRSHVPTLGVDRSHLMQGSGVHPHDDVQRGGLQQLGAGDREEEIQGASQPERIALHGAHVPDEMVPKFGMEFKSYEMAYAFYNKYAEHVGFDVRKSRSRAAYREICCSREGKNKYRGDETKRERRRGSARIGCRAYVRVRNVVREGEVVSVVFDDVVVEHNHPLTRSPSAVKHMRSHKQRDDTLMEFVDTMQQCRVPQSSVMGVLSDMHGDCETIPFTTRDLENRKTANVREENADDISKLLNFFNECKKDNPKFYWDIKTYEEGVVKNVFGATLALTITYNQHFLDVPCFEMKGLNHLSGYLRRSRIAWATAVRPRCILTDQDPAMAIAVGRAFPYTIHRLCRWHIIDGHSDHLNTIFMRHKDTETEMMVCINQTYTPIEFEYAWKEFIDKFGLHDSTVLRDLYDIRHRWVPAFFKEDYCGCMTSTQRSESFNMLVKSSFVDHQTALHRFARRILEVVLSRKEKEAAETRACQTAWPFAEQLSRVYTRAVFKVFENTLDESVHFRIEQYGVDQTQWIISHSKRSEKHDWCQRQFKDKGIVIGCTAASKVGEEVAVAFERATSVMKGLRNQLEEIPVDVHGLDADDGVSEHEVDVGDGAGPSIHRGGSAGDEISKRPPPKSMTKGRGSDSNETVRLGAPGPKKCTRGCSWCGLKDATM</sequence>
<proteinExistence type="inferred from homology"/>
<keyword evidence="1" id="KW-0863">Zinc-finger</keyword>
<protein>
    <recommendedName>
        <fullName evidence="1">Protein FAR1-RELATED SEQUENCE</fullName>
    </recommendedName>
</protein>
<dbReference type="GO" id="GO:0006355">
    <property type="term" value="P:regulation of DNA-templated transcription"/>
    <property type="evidence" value="ECO:0007669"/>
    <property type="project" value="UniProtKB-UniRule"/>
</dbReference>
<dbReference type="Pfam" id="PF03101">
    <property type="entry name" value="FAR1"/>
    <property type="match status" value="1"/>
</dbReference>
<dbReference type="Proteomes" id="UP000007752">
    <property type="component" value="Chromosome 6"/>
</dbReference>
<dbReference type="AlphaFoldDB" id="B9FTA6"/>
<dbReference type="PANTHER" id="PTHR31669">
    <property type="entry name" value="PROTEIN FAR1-RELATED SEQUENCE 10-RELATED"/>
    <property type="match status" value="1"/>
</dbReference>
<gene>
    <name evidence="5" type="ORF">OsJ_21354</name>
</gene>
<evidence type="ECO:0000256" key="1">
    <source>
        <dbReference type="RuleBase" id="RU367018"/>
    </source>
</evidence>
<feature type="domain" description="FAR1" evidence="3">
    <location>
        <begin position="93"/>
        <end position="177"/>
    </location>
</feature>
<name>B9FTA6_ORYSJ</name>
<dbReference type="GO" id="GO:0005634">
    <property type="term" value="C:nucleus"/>
    <property type="evidence" value="ECO:0007669"/>
    <property type="project" value="UniProtKB-SubCell"/>
</dbReference>
<dbReference type="InterPro" id="IPR031052">
    <property type="entry name" value="FHY3/FAR1"/>
</dbReference>
<evidence type="ECO:0000259" key="4">
    <source>
        <dbReference type="Pfam" id="PF10551"/>
    </source>
</evidence>
<keyword evidence="1" id="KW-0539">Nucleus</keyword>
<dbReference type="Pfam" id="PF10551">
    <property type="entry name" value="MULE"/>
    <property type="match status" value="1"/>
</dbReference>
<accession>B9FTA6</accession>
<keyword evidence="1" id="KW-0479">Metal-binding</keyword>
<reference evidence="5" key="1">
    <citation type="journal article" date="2005" name="PLoS Biol.">
        <title>The genomes of Oryza sativa: a history of duplications.</title>
        <authorList>
            <person name="Yu J."/>
            <person name="Wang J."/>
            <person name="Lin W."/>
            <person name="Li S."/>
            <person name="Li H."/>
            <person name="Zhou J."/>
            <person name="Ni P."/>
            <person name="Dong W."/>
            <person name="Hu S."/>
            <person name="Zeng C."/>
            <person name="Zhang J."/>
            <person name="Zhang Y."/>
            <person name="Li R."/>
            <person name="Xu Z."/>
            <person name="Li S."/>
            <person name="Li X."/>
            <person name="Zheng H."/>
            <person name="Cong L."/>
            <person name="Lin L."/>
            <person name="Yin J."/>
            <person name="Geng J."/>
            <person name="Li G."/>
            <person name="Shi J."/>
            <person name="Liu J."/>
            <person name="Lv H."/>
            <person name="Li J."/>
            <person name="Wang J."/>
            <person name="Deng Y."/>
            <person name="Ran L."/>
            <person name="Shi X."/>
            <person name="Wang X."/>
            <person name="Wu Q."/>
            <person name="Li C."/>
            <person name="Ren X."/>
            <person name="Wang J."/>
            <person name="Wang X."/>
            <person name="Li D."/>
            <person name="Liu D."/>
            <person name="Zhang X."/>
            <person name="Ji Z."/>
            <person name="Zhao W."/>
            <person name="Sun Y."/>
            <person name="Zhang Z."/>
            <person name="Bao J."/>
            <person name="Han Y."/>
            <person name="Dong L."/>
            <person name="Ji J."/>
            <person name="Chen P."/>
            <person name="Wu S."/>
            <person name="Liu J."/>
            <person name="Xiao Y."/>
            <person name="Bu D."/>
            <person name="Tan J."/>
            <person name="Yang L."/>
            <person name="Ye C."/>
            <person name="Zhang J."/>
            <person name="Xu J."/>
            <person name="Zhou Y."/>
            <person name="Yu Y."/>
            <person name="Zhang B."/>
            <person name="Zhuang S."/>
            <person name="Wei H."/>
            <person name="Liu B."/>
            <person name="Lei M."/>
            <person name="Yu H."/>
            <person name="Li Y."/>
            <person name="Xu H."/>
            <person name="Wei S."/>
            <person name="He X."/>
            <person name="Fang L."/>
            <person name="Zhang Z."/>
            <person name="Zhang Y."/>
            <person name="Huang X."/>
            <person name="Su Z."/>
            <person name="Tong W."/>
            <person name="Li J."/>
            <person name="Tong Z."/>
            <person name="Li S."/>
            <person name="Ye J."/>
            <person name="Wang L."/>
            <person name="Fang L."/>
            <person name="Lei T."/>
            <person name="Chen C."/>
            <person name="Chen H."/>
            <person name="Xu Z."/>
            <person name="Li H."/>
            <person name="Huang H."/>
            <person name="Zhang F."/>
            <person name="Xu H."/>
            <person name="Li N."/>
            <person name="Zhao C."/>
            <person name="Li S."/>
            <person name="Dong L."/>
            <person name="Huang Y."/>
            <person name="Li L."/>
            <person name="Xi Y."/>
            <person name="Qi Q."/>
            <person name="Li W."/>
            <person name="Zhang B."/>
            <person name="Hu W."/>
            <person name="Zhang Y."/>
            <person name="Tian X."/>
            <person name="Jiao Y."/>
            <person name="Liang X."/>
            <person name="Jin J."/>
            <person name="Gao L."/>
            <person name="Zheng W."/>
            <person name="Hao B."/>
            <person name="Liu S."/>
            <person name="Wang W."/>
            <person name="Yuan L."/>
            <person name="Cao M."/>
            <person name="McDermott J."/>
            <person name="Samudrala R."/>
            <person name="Wang J."/>
            <person name="Wong G.K."/>
            <person name="Yang H."/>
        </authorList>
    </citation>
    <scope>NUCLEOTIDE SEQUENCE [LARGE SCALE GENOMIC DNA]</scope>
</reference>
<evidence type="ECO:0000259" key="3">
    <source>
        <dbReference type="Pfam" id="PF03101"/>
    </source>
</evidence>
<dbReference type="EMBL" id="CM000143">
    <property type="protein sequence ID" value="EEE65717.1"/>
    <property type="molecule type" value="Genomic_DNA"/>
</dbReference>
<organism evidence="5">
    <name type="scientific">Oryza sativa subsp. japonica</name>
    <name type="common">Rice</name>
    <dbReference type="NCBI Taxonomy" id="39947"/>
    <lineage>
        <taxon>Eukaryota</taxon>
        <taxon>Viridiplantae</taxon>
        <taxon>Streptophyta</taxon>
        <taxon>Embryophyta</taxon>
        <taxon>Tracheophyta</taxon>
        <taxon>Spermatophyta</taxon>
        <taxon>Magnoliopsida</taxon>
        <taxon>Liliopsida</taxon>
        <taxon>Poales</taxon>
        <taxon>Poaceae</taxon>
        <taxon>BOP clade</taxon>
        <taxon>Oryzoideae</taxon>
        <taxon>Oryzeae</taxon>
        <taxon>Oryzinae</taxon>
        <taxon>Oryza</taxon>
        <taxon>Oryza sativa</taxon>
    </lineage>
</organism>
<dbReference type="InterPro" id="IPR018289">
    <property type="entry name" value="MULE_transposase_dom"/>
</dbReference>